<organism evidence="1 2">
    <name type="scientific">Ornithinimicrobium cerasi</name>
    <dbReference type="NCBI Taxonomy" id="2248773"/>
    <lineage>
        <taxon>Bacteria</taxon>
        <taxon>Bacillati</taxon>
        <taxon>Actinomycetota</taxon>
        <taxon>Actinomycetes</taxon>
        <taxon>Micrococcales</taxon>
        <taxon>Ornithinimicrobiaceae</taxon>
        <taxon>Ornithinimicrobium</taxon>
    </lineage>
</organism>
<sequence>MLLTGAAEATGLTAGLLAAWRKPLATHDPGKVASDLALSLALGGDCLADPGLLRAEPGLGNVASEATVSRTLTTLAGDADAALRAINRRGQLADLEVRHRRRARAEDRIRIAKDTGLANLPLHGFDANRIWCQLVLLAMELTARTHLLAFTGHAARRWGTQTGSSQLRWGS</sequence>
<accession>A0A285VNX6</accession>
<dbReference type="AlphaFoldDB" id="A0A285VNX6"/>
<reference evidence="2" key="1">
    <citation type="submission" date="2017-08" db="EMBL/GenBank/DDBJ databases">
        <authorList>
            <person name="Varghese N."/>
            <person name="Submissions S."/>
        </authorList>
    </citation>
    <scope>NUCLEOTIDE SEQUENCE [LARGE SCALE GENOMIC DNA]</scope>
    <source>
        <strain evidence="2">USBA17B2</strain>
    </source>
</reference>
<name>A0A285VNX6_9MICO</name>
<evidence type="ECO:0000313" key="2">
    <source>
        <dbReference type="Proteomes" id="UP000219688"/>
    </source>
</evidence>
<protein>
    <submittedName>
        <fullName evidence="1">Transposase DDE domain group 1</fullName>
    </submittedName>
</protein>
<dbReference type="Proteomes" id="UP000219688">
    <property type="component" value="Unassembled WGS sequence"/>
</dbReference>
<dbReference type="EMBL" id="OBQK01000005">
    <property type="protein sequence ID" value="SOC55288.1"/>
    <property type="molecule type" value="Genomic_DNA"/>
</dbReference>
<proteinExistence type="predicted"/>
<evidence type="ECO:0000313" key="1">
    <source>
        <dbReference type="EMBL" id="SOC55288.1"/>
    </source>
</evidence>
<keyword evidence="2" id="KW-1185">Reference proteome</keyword>
<gene>
    <name evidence="1" type="ORF">SAMN05421879_1057</name>
</gene>